<feature type="compositionally biased region" description="Basic and acidic residues" evidence="1">
    <location>
        <begin position="87"/>
        <end position="101"/>
    </location>
</feature>
<accession>A0AAV9U715</accession>
<protein>
    <submittedName>
        <fullName evidence="2">Uncharacterized protein</fullName>
    </submittedName>
</protein>
<sequence>MPVAIEYHGLVVQFELVRDMGALAHHYSQFVIDNVAALFISQSTYVVPGNWRQCISALLQPALVNRRLQNPREQGGGGCTDEADYYLEDRHTKERDEHIAS</sequence>
<dbReference type="EMBL" id="JAVHNS010000013">
    <property type="protein sequence ID" value="KAK6337253.1"/>
    <property type="molecule type" value="Genomic_DNA"/>
</dbReference>
<comment type="caution">
    <text evidence="2">The sequence shown here is derived from an EMBL/GenBank/DDBJ whole genome shotgun (WGS) entry which is preliminary data.</text>
</comment>
<feature type="region of interest" description="Disordered" evidence="1">
    <location>
        <begin position="70"/>
        <end position="101"/>
    </location>
</feature>
<dbReference type="Proteomes" id="UP001373714">
    <property type="component" value="Unassembled WGS sequence"/>
</dbReference>
<keyword evidence="3" id="KW-1185">Reference proteome</keyword>
<evidence type="ECO:0000313" key="3">
    <source>
        <dbReference type="Proteomes" id="UP001373714"/>
    </source>
</evidence>
<evidence type="ECO:0000313" key="2">
    <source>
        <dbReference type="EMBL" id="KAK6337253.1"/>
    </source>
</evidence>
<name>A0AAV9U715_9PEZI</name>
<proteinExistence type="predicted"/>
<evidence type="ECO:0000256" key="1">
    <source>
        <dbReference type="SAM" id="MobiDB-lite"/>
    </source>
</evidence>
<organism evidence="2 3">
    <name type="scientific">Orbilia blumenaviensis</name>
    <dbReference type="NCBI Taxonomy" id="1796055"/>
    <lineage>
        <taxon>Eukaryota</taxon>
        <taxon>Fungi</taxon>
        <taxon>Dikarya</taxon>
        <taxon>Ascomycota</taxon>
        <taxon>Pezizomycotina</taxon>
        <taxon>Orbiliomycetes</taxon>
        <taxon>Orbiliales</taxon>
        <taxon>Orbiliaceae</taxon>
        <taxon>Orbilia</taxon>
    </lineage>
</organism>
<dbReference type="AlphaFoldDB" id="A0AAV9U715"/>
<gene>
    <name evidence="2" type="ORF">TWF730_002660</name>
</gene>
<reference evidence="2 3" key="1">
    <citation type="submission" date="2019-10" db="EMBL/GenBank/DDBJ databases">
        <authorList>
            <person name="Palmer J.M."/>
        </authorList>
    </citation>
    <scope>NUCLEOTIDE SEQUENCE [LARGE SCALE GENOMIC DNA]</scope>
    <source>
        <strain evidence="2 3">TWF730</strain>
    </source>
</reference>